<dbReference type="Proteomes" id="UP000886520">
    <property type="component" value="Chromosome 8"/>
</dbReference>
<protein>
    <submittedName>
        <fullName evidence="1">Uncharacterized protein</fullName>
    </submittedName>
</protein>
<comment type="caution">
    <text evidence="1">The sequence shown here is derived from an EMBL/GenBank/DDBJ whole genome shotgun (WGS) entry which is preliminary data.</text>
</comment>
<keyword evidence="2" id="KW-1185">Reference proteome</keyword>
<proteinExistence type="predicted"/>
<accession>A0A9D4ZHV7</accession>
<gene>
    <name evidence="1" type="ORF">GOP47_0008109</name>
</gene>
<reference evidence="1" key="1">
    <citation type="submission" date="2021-01" db="EMBL/GenBank/DDBJ databases">
        <title>Adiantum capillus-veneris genome.</title>
        <authorList>
            <person name="Fang Y."/>
            <person name="Liao Q."/>
        </authorList>
    </citation>
    <scope>NUCLEOTIDE SEQUENCE</scope>
    <source>
        <strain evidence="1">H3</strain>
        <tissue evidence="1">Leaf</tissue>
    </source>
</reference>
<name>A0A9D4ZHV7_ADICA</name>
<evidence type="ECO:0000313" key="2">
    <source>
        <dbReference type="Proteomes" id="UP000886520"/>
    </source>
</evidence>
<evidence type="ECO:0000313" key="1">
    <source>
        <dbReference type="EMBL" id="KAI5076044.1"/>
    </source>
</evidence>
<dbReference type="EMBL" id="JABFUD020000008">
    <property type="protein sequence ID" value="KAI5076044.1"/>
    <property type="molecule type" value="Genomic_DNA"/>
</dbReference>
<organism evidence="1 2">
    <name type="scientific">Adiantum capillus-veneris</name>
    <name type="common">Maidenhair fern</name>
    <dbReference type="NCBI Taxonomy" id="13818"/>
    <lineage>
        <taxon>Eukaryota</taxon>
        <taxon>Viridiplantae</taxon>
        <taxon>Streptophyta</taxon>
        <taxon>Embryophyta</taxon>
        <taxon>Tracheophyta</taxon>
        <taxon>Polypodiopsida</taxon>
        <taxon>Polypodiidae</taxon>
        <taxon>Polypodiales</taxon>
        <taxon>Pteridineae</taxon>
        <taxon>Pteridaceae</taxon>
        <taxon>Vittarioideae</taxon>
        <taxon>Adiantum</taxon>
    </lineage>
</organism>
<sequence length="133" mass="14379">MELQEALRNGMVRAGPNISGHGAIPSSSSPILTLNPLFQGAVAIGKPMQPSTSAFPFARPGMYNPKASFFQAPLPSYASMASLPPRNSFSGGVTTVEQMRTSNTHMLYQEQVQGNDRFVPNLIQPDIKAFQLK</sequence>
<dbReference type="AlphaFoldDB" id="A0A9D4ZHV7"/>